<dbReference type="InterPro" id="IPR013766">
    <property type="entry name" value="Thioredoxin_domain"/>
</dbReference>
<evidence type="ECO:0000256" key="7">
    <source>
        <dbReference type="SAM" id="Phobius"/>
    </source>
</evidence>
<evidence type="ECO:0000256" key="6">
    <source>
        <dbReference type="SAM" id="MobiDB-lite"/>
    </source>
</evidence>
<keyword evidence="3" id="KW-0560">Oxidoreductase</keyword>
<evidence type="ECO:0000256" key="4">
    <source>
        <dbReference type="ARBA" id="ARBA00023157"/>
    </source>
</evidence>
<dbReference type="InterPro" id="IPR012336">
    <property type="entry name" value="Thioredoxin-like_fold"/>
</dbReference>
<feature type="domain" description="Thioredoxin" evidence="8">
    <location>
        <begin position="312"/>
        <end position="491"/>
    </location>
</feature>
<protein>
    <submittedName>
        <fullName evidence="9">Periplasmic thiol disulfide interchange protein DsbA</fullName>
    </submittedName>
</protein>
<evidence type="ECO:0000313" key="9">
    <source>
        <dbReference type="EMBL" id="KIG15010.1"/>
    </source>
</evidence>
<feature type="compositionally biased region" description="Acidic residues" evidence="6">
    <location>
        <begin position="1"/>
        <end position="25"/>
    </location>
</feature>
<reference evidence="9 10" key="1">
    <citation type="submission" date="2014-12" db="EMBL/GenBank/DDBJ databases">
        <title>Genome assembly of Enhygromyxa salina DSM 15201.</title>
        <authorList>
            <person name="Sharma G."/>
            <person name="Subramanian S."/>
        </authorList>
    </citation>
    <scope>NUCLEOTIDE SEQUENCE [LARGE SCALE GENOMIC DNA]</scope>
    <source>
        <strain evidence="9 10">DSM 15201</strain>
    </source>
</reference>
<keyword evidence="7" id="KW-0812">Transmembrane</keyword>
<dbReference type="PANTHER" id="PTHR13887">
    <property type="entry name" value="GLUTATHIONE S-TRANSFERASE KAPPA"/>
    <property type="match status" value="1"/>
</dbReference>
<dbReference type="SUPFAM" id="SSF52833">
    <property type="entry name" value="Thioredoxin-like"/>
    <property type="match status" value="2"/>
</dbReference>
<name>A0A0C2CZD2_9BACT</name>
<dbReference type="AlphaFoldDB" id="A0A0C2CZD2"/>
<dbReference type="PROSITE" id="PS51352">
    <property type="entry name" value="THIOREDOXIN_2"/>
    <property type="match status" value="2"/>
</dbReference>
<evidence type="ECO:0000256" key="1">
    <source>
        <dbReference type="ARBA" id="ARBA00005791"/>
    </source>
</evidence>
<dbReference type="InterPro" id="IPR036249">
    <property type="entry name" value="Thioredoxin-like_sf"/>
</dbReference>
<comment type="caution">
    <text evidence="9">The sequence shown here is derived from an EMBL/GenBank/DDBJ whole genome shotgun (WGS) entry which is preliminary data.</text>
</comment>
<evidence type="ECO:0000313" key="10">
    <source>
        <dbReference type="Proteomes" id="UP000031599"/>
    </source>
</evidence>
<dbReference type="Pfam" id="PF13462">
    <property type="entry name" value="Thioredoxin_4"/>
    <property type="match status" value="1"/>
</dbReference>
<dbReference type="RefSeq" id="WP_052552374.1">
    <property type="nucleotide sequence ID" value="NZ_JMCC02000061.1"/>
</dbReference>
<keyword evidence="4" id="KW-1015">Disulfide bond</keyword>
<feature type="region of interest" description="Disordered" evidence="6">
    <location>
        <begin position="297"/>
        <end position="321"/>
    </location>
</feature>
<dbReference type="EMBL" id="JMCC02000061">
    <property type="protein sequence ID" value="KIG15010.1"/>
    <property type="molecule type" value="Genomic_DNA"/>
</dbReference>
<proteinExistence type="inferred from homology"/>
<dbReference type="GO" id="GO:0016491">
    <property type="term" value="F:oxidoreductase activity"/>
    <property type="evidence" value="ECO:0007669"/>
    <property type="project" value="UniProtKB-KW"/>
</dbReference>
<evidence type="ECO:0000256" key="2">
    <source>
        <dbReference type="ARBA" id="ARBA00022729"/>
    </source>
</evidence>
<organism evidence="9 10">
    <name type="scientific">Enhygromyxa salina</name>
    <dbReference type="NCBI Taxonomy" id="215803"/>
    <lineage>
        <taxon>Bacteria</taxon>
        <taxon>Pseudomonadati</taxon>
        <taxon>Myxococcota</taxon>
        <taxon>Polyangia</taxon>
        <taxon>Nannocystales</taxon>
        <taxon>Nannocystaceae</taxon>
        <taxon>Enhygromyxa</taxon>
    </lineage>
</organism>
<dbReference type="Pfam" id="PF01323">
    <property type="entry name" value="DSBA"/>
    <property type="match status" value="1"/>
</dbReference>
<evidence type="ECO:0000259" key="8">
    <source>
        <dbReference type="PROSITE" id="PS51352"/>
    </source>
</evidence>
<sequence length="519" mass="57354">MSEDDKQENEPDTAPDTDDQPDQTIEESSLLERKDAADDEPEVAAAKPAKSDTAGGAGDKRSKLLGNLVFVLGFLATLVLGYFVGQWVRVKFGDKPVPETGDRYHVELRGDEPQQGPDDALVTIIEFADYQCPYCAQSVEPLADAMSGYEGDVRLIFKHYPLPGHRAAAPAAYTSWAAHQQGDFWVFHDRLFEAKASIEQVPEWVKERGLDASKFGQDMESPEAKAAVDSDMLAGSKVGVTGTPAFFVNGHLYRGKRSAIDWKKIIEAELDYAKEVVDDGVPRGELYAHLMKDALEHQVGAPTGPPKAKRERRAGEPDDTSVYKIPIEGRPVKGPHTALVTVVELADYHCPYCSKVKTDLDRLLEAHPDEVRLVYIQRPLTSLHPKAREASKAALAAAQQGKFWEMHEKLFLRQLTSMQQFEKVAEELGLDLEQFKADFDSELINKQLLEDQQLADRFGVNGTPAFFINGRYVSGALGYQAFEALFQEHLAEAKQMVANGTAPSEVYGKLMAAAKTTVD</sequence>
<dbReference type="Gene3D" id="3.40.30.10">
    <property type="entry name" value="Glutaredoxin"/>
    <property type="match status" value="2"/>
</dbReference>
<evidence type="ECO:0000256" key="5">
    <source>
        <dbReference type="ARBA" id="ARBA00023284"/>
    </source>
</evidence>
<keyword evidence="7" id="KW-0472">Membrane</keyword>
<dbReference type="Proteomes" id="UP000031599">
    <property type="component" value="Unassembled WGS sequence"/>
</dbReference>
<keyword evidence="2" id="KW-0732">Signal</keyword>
<gene>
    <name evidence="9" type="ORF">DB30_06042</name>
</gene>
<feature type="domain" description="Thioredoxin" evidence="8">
    <location>
        <begin position="90"/>
        <end position="271"/>
    </location>
</feature>
<dbReference type="InterPro" id="IPR001853">
    <property type="entry name" value="DSBA-like_thioredoxin_dom"/>
</dbReference>
<evidence type="ECO:0000256" key="3">
    <source>
        <dbReference type="ARBA" id="ARBA00023002"/>
    </source>
</evidence>
<keyword evidence="7" id="KW-1133">Transmembrane helix</keyword>
<feature type="region of interest" description="Disordered" evidence="6">
    <location>
        <begin position="1"/>
        <end position="58"/>
    </location>
</feature>
<feature type="transmembrane region" description="Helical" evidence="7">
    <location>
        <begin position="64"/>
        <end position="85"/>
    </location>
</feature>
<comment type="similarity">
    <text evidence="1">Belongs to the thioredoxin family. DsbA subfamily.</text>
</comment>
<keyword evidence="5" id="KW-0676">Redox-active center</keyword>
<dbReference type="PANTHER" id="PTHR13887:SF14">
    <property type="entry name" value="DISULFIDE BOND FORMATION PROTEIN D"/>
    <property type="match status" value="1"/>
</dbReference>
<accession>A0A0C2CZD2</accession>